<reference evidence="1" key="1">
    <citation type="journal article" date="2023" name="Mol. Phylogenet. Evol.">
        <title>Genome-scale phylogeny and comparative genomics of the fungal order Sordariales.</title>
        <authorList>
            <person name="Hensen N."/>
            <person name="Bonometti L."/>
            <person name="Westerberg I."/>
            <person name="Brannstrom I.O."/>
            <person name="Guillou S."/>
            <person name="Cros-Aarteil S."/>
            <person name="Calhoun S."/>
            <person name="Haridas S."/>
            <person name="Kuo A."/>
            <person name="Mondo S."/>
            <person name="Pangilinan J."/>
            <person name="Riley R."/>
            <person name="LaButti K."/>
            <person name="Andreopoulos B."/>
            <person name="Lipzen A."/>
            <person name="Chen C."/>
            <person name="Yan M."/>
            <person name="Daum C."/>
            <person name="Ng V."/>
            <person name="Clum A."/>
            <person name="Steindorff A."/>
            <person name="Ohm R.A."/>
            <person name="Martin F."/>
            <person name="Silar P."/>
            <person name="Natvig D.O."/>
            <person name="Lalanne C."/>
            <person name="Gautier V."/>
            <person name="Ament-Velasquez S.L."/>
            <person name="Kruys A."/>
            <person name="Hutchinson M.I."/>
            <person name="Powell A.J."/>
            <person name="Barry K."/>
            <person name="Miller A.N."/>
            <person name="Grigoriev I.V."/>
            <person name="Debuchy R."/>
            <person name="Gladieux P."/>
            <person name="Hiltunen Thoren M."/>
            <person name="Johannesson H."/>
        </authorList>
    </citation>
    <scope>NUCLEOTIDE SEQUENCE</scope>
    <source>
        <strain evidence="1">PSN309</strain>
    </source>
</reference>
<reference evidence="1" key="2">
    <citation type="submission" date="2023-05" db="EMBL/GenBank/DDBJ databases">
        <authorList>
            <consortium name="Lawrence Berkeley National Laboratory"/>
            <person name="Steindorff A."/>
            <person name="Hensen N."/>
            <person name="Bonometti L."/>
            <person name="Westerberg I."/>
            <person name="Brannstrom I.O."/>
            <person name="Guillou S."/>
            <person name="Cros-Aarteil S."/>
            <person name="Calhoun S."/>
            <person name="Haridas S."/>
            <person name="Kuo A."/>
            <person name="Mondo S."/>
            <person name="Pangilinan J."/>
            <person name="Riley R."/>
            <person name="Labutti K."/>
            <person name="Andreopoulos B."/>
            <person name="Lipzen A."/>
            <person name="Chen C."/>
            <person name="Yanf M."/>
            <person name="Daum C."/>
            <person name="Ng V."/>
            <person name="Clum A."/>
            <person name="Ohm R."/>
            <person name="Martin F."/>
            <person name="Silar P."/>
            <person name="Natvig D."/>
            <person name="Lalanne C."/>
            <person name="Gautier V."/>
            <person name="Ament-Velasquez S.L."/>
            <person name="Kruys A."/>
            <person name="Hutchinson M.I."/>
            <person name="Powell A.J."/>
            <person name="Barry K."/>
            <person name="Miller A.N."/>
            <person name="Grigoriev I.V."/>
            <person name="Debuchy R."/>
            <person name="Gladieux P."/>
            <person name="Thoren M.H."/>
            <person name="Johannesson H."/>
        </authorList>
    </citation>
    <scope>NUCLEOTIDE SEQUENCE</scope>
    <source>
        <strain evidence="1">PSN309</strain>
    </source>
</reference>
<dbReference type="AlphaFoldDB" id="A0AAN6WWH6"/>
<evidence type="ECO:0000313" key="2">
    <source>
        <dbReference type="Proteomes" id="UP001302126"/>
    </source>
</evidence>
<proteinExistence type="predicted"/>
<dbReference type="InterPro" id="IPR024645">
    <property type="entry name" value="Mitochondr_Som1"/>
</dbReference>
<dbReference type="GO" id="GO:0042720">
    <property type="term" value="C:mitochondrial inner membrane peptidase complex"/>
    <property type="evidence" value="ECO:0007669"/>
    <property type="project" value="InterPro"/>
</dbReference>
<evidence type="ECO:0000313" key="1">
    <source>
        <dbReference type="EMBL" id="KAK4189678.1"/>
    </source>
</evidence>
<sequence>MAPPCQAFPVSKLELHVQVGPDQKVRKTETGRRIDLAKDCELSEMFQYDCVVANPALRDSPVECWPVRRFFRT</sequence>
<comment type="caution">
    <text evidence="1">The sequence shown here is derived from an EMBL/GenBank/DDBJ whole genome shotgun (WGS) entry which is preliminary data.</text>
</comment>
<keyword evidence="2" id="KW-1185">Reference proteome</keyword>
<gene>
    <name evidence="1" type="ORF">QBC35DRAFT_492726</name>
</gene>
<dbReference type="EMBL" id="MU864373">
    <property type="protein sequence ID" value="KAK4189678.1"/>
    <property type="molecule type" value="Genomic_DNA"/>
</dbReference>
<accession>A0AAN6WWH6</accession>
<dbReference type="Pfam" id="PF11093">
    <property type="entry name" value="Mitochondr_Som1"/>
    <property type="match status" value="1"/>
</dbReference>
<protein>
    <submittedName>
        <fullName evidence="1">Uncharacterized protein</fullName>
    </submittedName>
</protein>
<dbReference type="Proteomes" id="UP001302126">
    <property type="component" value="Unassembled WGS sequence"/>
</dbReference>
<name>A0AAN6WWH6_9PEZI</name>
<organism evidence="1 2">
    <name type="scientific">Podospora australis</name>
    <dbReference type="NCBI Taxonomy" id="1536484"/>
    <lineage>
        <taxon>Eukaryota</taxon>
        <taxon>Fungi</taxon>
        <taxon>Dikarya</taxon>
        <taxon>Ascomycota</taxon>
        <taxon>Pezizomycotina</taxon>
        <taxon>Sordariomycetes</taxon>
        <taxon>Sordariomycetidae</taxon>
        <taxon>Sordariales</taxon>
        <taxon>Podosporaceae</taxon>
        <taxon>Podospora</taxon>
    </lineage>
</organism>